<dbReference type="OrthoDB" id="2985014at2759"/>
<dbReference type="PROSITE" id="PS50850">
    <property type="entry name" value="MFS"/>
    <property type="match status" value="1"/>
</dbReference>
<keyword evidence="2" id="KW-0813">Transport</keyword>
<keyword evidence="10" id="KW-1185">Reference proteome</keyword>
<feature type="transmembrane region" description="Helical" evidence="7">
    <location>
        <begin position="96"/>
        <end position="118"/>
    </location>
</feature>
<dbReference type="GO" id="GO:0016020">
    <property type="term" value="C:membrane"/>
    <property type="evidence" value="ECO:0007669"/>
    <property type="project" value="UniProtKB-SubCell"/>
</dbReference>
<feature type="transmembrane region" description="Helical" evidence="7">
    <location>
        <begin position="218"/>
        <end position="240"/>
    </location>
</feature>
<evidence type="ECO:0000256" key="2">
    <source>
        <dbReference type="ARBA" id="ARBA00022448"/>
    </source>
</evidence>
<evidence type="ECO:0000256" key="4">
    <source>
        <dbReference type="ARBA" id="ARBA00022989"/>
    </source>
</evidence>
<reference evidence="9" key="1">
    <citation type="journal article" date="2020" name="Stud. Mycol.">
        <title>101 Dothideomycetes genomes: a test case for predicting lifestyles and emergence of pathogens.</title>
        <authorList>
            <person name="Haridas S."/>
            <person name="Albert R."/>
            <person name="Binder M."/>
            <person name="Bloem J."/>
            <person name="Labutti K."/>
            <person name="Salamov A."/>
            <person name="Andreopoulos B."/>
            <person name="Baker S."/>
            <person name="Barry K."/>
            <person name="Bills G."/>
            <person name="Bluhm B."/>
            <person name="Cannon C."/>
            <person name="Castanera R."/>
            <person name="Culley D."/>
            <person name="Daum C."/>
            <person name="Ezra D."/>
            <person name="Gonzalez J."/>
            <person name="Henrissat B."/>
            <person name="Kuo A."/>
            <person name="Liang C."/>
            <person name="Lipzen A."/>
            <person name="Lutzoni F."/>
            <person name="Magnuson J."/>
            <person name="Mondo S."/>
            <person name="Nolan M."/>
            <person name="Ohm R."/>
            <person name="Pangilinan J."/>
            <person name="Park H.-J."/>
            <person name="Ramirez L."/>
            <person name="Alfaro M."/>
            <person name="Sun H."/>
            <person name="Tritt A."/>
            <person name="Yoshinaga Y."/>
            <person name="Zwiers L.-H."/>
            <person name="Turgeon B."/>
            <person name="Goodwin S."/>
            <person name="Spatafora J."/>
            <person name="Crous P."/>
            <person name="Grigoriev I."/>
        </authorList>
    </citation>
    <scope>NUCLEOTIDE SEQUENCE</scope>
    <source>
        <strain evidence="9">CBS 113389</strain>
    </source>
</reference>
<evidence type="ECO:0000256" key="3">
    <source>
        <dbReference type="ARBA" id="ARBA00022692"/>
    </source>
</evidence>
<feature type="transmembrane region" description="Helical" evidence="7">
    <location>
        <begin position="182"/>
        <end position="206"/>
    </location>
</feature>
<dbReference type="GeneID" id="54478044"/>
<dbReference type="InterPro" id="IPR020846">
    <property type="entry name" value="MFS_dom"/>
</dbReference>
<keyword evidence="5 7" id="KW-0472">Membrane</keyword>
<feature type="transmembrane region" description="Helical" evidence="7">
    <location>
        <begin position="445"/>
        <end position="468"/>
    </location>
</feature>
<dbReference type="SUPFAM" id="SSF103473">
    <property type="entry name" value="MFS general substrate transporter"/>
    <property type="match status" value="1"/>
</dbReference>
<dbReference type="InterPro" id="IPR036259">
    <property type="entry name" value="MFS_trans_sf"/>
</dbReference>
<sequence>MADLKVSQPTDSAPAAKDVSVQTFERQSTSDIESAQEKRPELKAVQRKVDLRILLWYSFIYLIMRINVSNITNTAIMNETQGDDIRQQLHLSSQQWAWVLSIFYYPYAAFEPASTLLLKRFKPNIWMSRIMVTWGIVSMCQGATQNYSSILACRFLLGLAEAGYYPGVLYHLSFWYPADSMALRIAFFYACGQFSGTVSGLLAYALSFINGAGGLAAWRWVFIIEGIPPILLGVTTFFWLPNYPDEKANFVSAEERQVIVDSLPKTQPRGSAKTWNLDQVKALLCDPTSSTFTLIWVFHAIGGWGVGTVLPTVIYELGLTGTADAQLMTMPAYAFGCASLVFIGWLIHTKRLVSWVAAILLESIACACYVILITVDIPSVKYVFVTIALACSICIYPIIWPERIRAAHGTTAAGLAIGLTNASAQLSGIVGPQVYQPKFGPRYRVSFSISIGLLAGAIASICATWYLVAKRDRERSNTILDEVPSVQEAIVTEEKVA</sequence>
<dbReference type="PANTHER" id="PTHR43791">
    <property type="entry name" value="PERMEASE-RELATED"/>
    <property type="match status" value="1"/>
</dbReference>
<name>A0A6A6PYB2_9PEZI</name>
<keyword evidence="3 7" id="KW-0812">Transmembrane</keyword>
<feature type="transmembrane region" description="Helical" evidence="7">
    <location>
        <begin position="327"/>
        <end position="347"/>
    </location>
</feature>
<evidence type="ECO:0000259" key="8">
    <source>
        <dbReference type="PROSITE" id="PS50850"/>
    </source>
</evidence>
<evidence type="ECO:0000256" key="1">
    <source>
        <dbReference type="ARBA" id="ARBA00004141"/>
    </source>
</evidence>
<gene>
    <name evidence="9" type="ORF">BDY17DRAFT_323583</name>
</gene>
<feature type="transmembrane region" description="Helical" evidence="7">
    <location>
        <begin position="353"/>
        <end position="375"/>
    </location>
</feature>
<dbReference type="FunFam" id="1.20.1250.20:FF:000722">
    <property type="entry name" value="MFS general substrate transporter"/>
    <property type="match status" value="1"/>
</dbReference>
<dbReference type="PANTHER" id="PTHR43791:SF51">
    <property type="entry name" value="MAJOR FACILITATOR SUPERFAMILY (MFS) PROFILE DOMAIN-CONTAINING PROTEIN"/>
    <property type="match status" value="1"/>
</dbReference>
<evidence type="ECO:0000256" key="7">
    <source>
        <dbReference type="SAM" id="Phobius"/>
    </source>
</evidence>
<dbReference type="Gene3D" id="1.20.1250.20">
    <property type="entry name" value="MFS general substrate transporter like domains"/>
    <property type="match status" value="2"/>
</dbReference>
<feature type="transmembrane region" description="Helical" evidence="7">
    <location>
        <begin position="53"/>
        <end position="76"/>
    </location>
</feature>
<evidence type="ECO:0000256" key="5">
    <source>
        <dbReference type="ARBA" id="ARBA00023136"/>
    </source>
</evidence>
<dbReference type="RefSeq" id="XP_033591320.1">
    <property type="nucleotide sequence ID" value="XM_033737042.1"/>
</dbReference>
<accession>A0A6A6PYB2</accession>
<feature type="compositionally biased region" description="Polar residues" evidence="6">
    <location>
        <begin position="20"/>
        <end position="33"/>
    </location>
</feature>
<feature type="region of interest" description="Disordered" evidence="6">
    <location>
        <begin position="1"/>
        <end position="37"/>
    </location>
</feature>
<dbReference type="GO" id="GO:0022857">
    <property type="term" value="F:transmembrane transporter activity"/>
    <property type="evidence" value="ECO:0007669"/>
    <property type="project" value="InterPro"/>
</dbReference>
<dbReference type="Proteomes" id="UP000799767">
    <property type="component" value="Unassembled WGS sequence"/>
</dbReference>
<dbReference type="AlphaFoldDB" id="A0A6A6PYB2"/>
<dbReference type="InterPro" id="IPR011701">
    <property type="entry name" value="MFS"/>
</dbReference>
<proteinExistence type="predicted"/>
<organism evidence="9 10">
    <name type="scientific">Neohortaea acidophila</name>
    <dbReference type="NCBI Taxonomy" id="245834"/>
    <lineage>
        <taxon>Eukaryota</taxon>
        <taxon>Fungi</taxon>
        <taxon>Dikarya</taxon>
        <taxon>Ascomycota</taxon>
        <taxon>Pezizomycotina</taxon>
        <taxon>Dothideomycetes</taxon>
        <taxon>Dothideomycetidae</taxon>
        <taxon>Mycosphaerellales</taxon>
        <taxon>Teratosphaeriaceae</taxon>
        <taxon>Neohortaea</taxon>
    </lineage>
</organism>
<feature type="transmembrane region" description="Helical" evidence="7">
    <location>
        <begin position="294"/>
        <end position="315"/>
    </location>
</feature>
<keyword evidence="4 7" id="KW-1133">Transmembrane helix</keyword>
<dbReference type="EMBL" id="MU001634">
    <property type="protein sequence ID" value="KAF2484751.1"/>
    <property type="molecule type" value="Genomic_DNA"/>
</dbReference>
<feature type="domain" description="Major facilitator superfamily (MFS) profile" evidence="8">
    <location>
        <begin position="53"/>
        <end position="474"/>
    </location>
</feature>
<evidence type="ECO:0000256" key="6">
    <source>
        <dbReference type="SAM" id="MobiDB-lite"/>
    </source>
</evidence>
<evidence type="ECO:0000313" key="10">
    <source>
        <dbReference type="Proteomes" id="UP000799767"/>
    </source>
</evidence>
<feature type="transmembrane region" description="Helical" evidence="7">
    <location>
        <begin position="382"/>
        <end position="400"/>
    </location>
</feature>
<evidence type="ECO:0000313" key="9">
    <source>
        <dbReference type="EMBL" id="KAF2484751.1"/>
    </source>
</evidence>
<comment type="subcellular location">
    <subcellularLocation>
        <location evidence="1">Membrane</location>
        <topology evidence="1">Multi-pass membrane protein</topology>
    </subcellularLocation>
</comment>
<protein>
    <submittedName>
        <fullName evidence="9">Major facilitator superfamily domain-containing protein</fullName>
    </submittedName>
</protein>
<dbReference type="Pfam" id="PF07690">
    <property type="entry name" value="MFS_1"/>
    <property type="match status" value="1"/>
</dbReference>